<dbReference type="Pfam" id="PF03703">
    <property type="entry name" value="bPH_2"/>
    <property type="match status" value="1"/>
</dbReference>
<keyword evidence="1" id="KW-0472">Membrane</keyword>
<dbReference type="InterPro" id="IPR005182">
    <property type="entry name" value="YdbS-like_PH"/>
</dbReference>
<gene>
    <name evidence="3" type="ORF">US86_C0002G0004</name>
</gene>
<feature type="transmembrane region" description="Helical" evidence="1">
    <location>
        <begin position="55"/>
        <end position="78"/>
    </location>
</feature>
<proteinExistence type="predicted"/>
<feature type="domain" description="YdbS-like PH" evidence="2">
    <location>
        <begin position="133"/>
        <end position="192"/>
    </location>
</feature>
<evidence type="ECO:0000256" key="1">
    <source>
        <dbReference type="SAM" id="Phobius"/>
    </source>
</evidence>
<protein>
    <recommendedName>
        <fullName evidence="2">YdbS-like PH domain-containing protein</fullName>
    </recommendedName>
</protein>
<accession>A0A0G0JJ73</accession>
<name>A0A0G0JJ73_9BACT</name>
<dbReference type="AlphaFoldDB" id="A0A0G0JJ73"/>
<keyword evidence="1" id="KW-0812">Transmembrane</keyword>
<sequence length="206" mass="24353">MFLLSHLCLILRRNNNMAFDLFTDFLEKPSNVRFDHQEDDETIELFLRQHFIVNLPWVVFSIFALFLPFLIFQIDFIFNLNFFAQVPSNLILSALIIYFLVITGYMIESYLHWYFNIYIVTNMHLVDINFHTLLSREIIEVRLEDVQSQSSKIQGFFKSIFHFGDVVIETAGERQRITFLNVPKPDAVADRIQDLTAVQERESNAF</sequence>
<comment type="caution">
    <text evidence="3">The sequence shown here is derived from an EMBL/GenBank/DDBJ whole genome shotgun (WGS) entry which is preliminary data.</text>
</comment>
<evidence type="ECO:0000313" key="3">
    <source>
        <dbReference type="EMBL" id="KKQ66887.1"/>
    </source>
</evidence>
<organism evidence="3 4">
    <name type="scientific">Candidatus Daviesbacteria bacterium GW2011_GWA2_38_24</name>
    <dbReference type="NCBI Taxonomy" id="1618422"/>
    <lineage>
        <taxon>Bacteria</taxon>
        <taxon>Candidatus Daviesiibacteriota</taxon>
    </lineage>
</organism>
<feature type="transmembrane region" description="Helical" evidence="1">
    <location>
        <begin position="90"/>
        <end position="107"/>
    </location>
</feature>
<evidence type="ECO:0000313" key="4">
    <source>
        <dbReference type="Proteomes" id="UP000034235"/>
    </source>
</evidence>
<dbReference type="Proteomes" id="UP000034235">
    <property type="component" value="Unassembled WGS sequence"/>
</dbReference>
<dbReference type="EMBL" id="LBUP01000002">
    <property type="protein sequence ID" value="KKQ66887.1"/>
    <property type="molecule type" value="Genomic_DNA"/>
</dbReference>
<keyword evidence="1" id="KW-1133">Transmembrane helix</keyword>
<evidence type="ECO:0000259" key="2">
    <source>
        <dbReference type="Pfam" id="PF03703"/>
    </source>
</evidence>
<reference evidence="3 4" key="1">
    <citation type="journal article" date="2015" name="Nature">
        <title>rRNA introns, odd ribosomes, and small enigmatic genomes across a large radiation of phyla.</title>
        <authorList>
            <person name="Brown C.T."/>
            <person name="Hug L.A."/>
            <person name="Thomas B.C."/>
            <person name="Sharon I."/>
            <person name="Castelle C.J."/>
            <person name="Singh A."/>
            <person name="Wilkins M.J."/>
            <person name="Williams K.H."/>
            <person name="Banfield J.F."/>
        </authorList>
    </citation>
    <scope>NUCLEOTIDE SEQUENCE [LARGE SCALE GENOMIC DNA]</scope>
</reference>